<feature type="transmembrane region" description="Helical" evidence="6">
    <location>
        <begin position="169"/>
        <end position="192"/>
    </location>
</feature>
<dbReference type="Proteomes" id="UP000824214">
    <property type="component" value="Unassembled WGS sequence"/>
</dbReference>
<proteinExistence type="inferred from homology"/>
<comment type="caution">
    <text evidence="7">The sequence shown here is derived from an EMBL/GenBank/DDBJ whole genome shotgun (WGS) entry which is preliminary data.</text>
</comment>
<comment type="catalytic activity">
    <reaction evidence="6">
        <text>L-lysyl-tRNA(Lys) + a 1,2-diacyl-sn-glycero-3-phospho-(1'-sn-glycerol) = a 1,2-diacyl-sn-glycero-3-phospho-1'-(3'-O-L-lysyl)-sn-glycerol + tRNA(Lys)</text>
        <dbReference type="Rhea" id="RHEA:10668"/>
        <dbReference type="Rhea" id="RHEA-COMP:9696"/>
        <dbReference type="Rhea" id="RHEA-COMP:9697"/>
        <dbReference type="ChEBI" id="CHEBI:64716"/>
        <dbReference type="ChEBI" id="CHEBI:75792"/>
        <dbReference type="ChEBI" id="CHEBI:78442"/>
        <dbReference type="ChEBI" id="CHEBI:78529"/>
        <dbReference type="EC" id="2.3.2.3"/>
    </reaction>
</comment>
<keyword evidence="3 6" id="KW-0812">Transmembrane</keyword>
<keyword evidence="6" id="KW-0443">Lipid metabolism</keyword>
<evidence type="ECO:0000256" key="5">
    <source>
        <dbReference type="ARBA" id="ARBA00023136"/>
    </source>
</evidence>
<keyword evidence="6" id="KW-0808">Transferase</keyword>
<evidence type="ECO:0000313" key="7">
    <source>
        <dbReference type="EMBL" id="HJB38234.1"/>
    </source>
</evidence>
<protein>
    <recommendedName>
        <fullName evidence="6">Phosphatidylglycerol lysyltransferase</fullName>
        <ecNumber evidence="6">2.3.2.3</ecNumber>
    </recommendedName>
    <alternativeName>
        <fullName evidence="6">Lysylphosphatidylglycerol synthase</fullName>
    </alternativeName>
</protein>
<evidence type="ECO:0000256" key="2">
    <source>
        <dbReference type="ARBA" id="ARBA00022475"/>
    </source>
</evidence>
<dbReference type="GO" id="GO:0050071">
    <property type="term" value="F:phosphatidylglycerol lysyltransferase activity"/>
    <property type="evidence" value="ECO:0007669"/>
    <property type="project" value="UniProtKB-EC"/>
</dbReference>
<comment type="subcellular location">
    <subcellularLocation>
        <location evidence="1 6">Cell membrane</location>
        <topology evidence="1 6">Multi-pass membrane protein</topology>
    </subcellularLocation>
</comment>
<reference evidence="7" key="1">
    <citation type="journal article" date="2021" name="PeerJ">
        <title>Extensive microbial diversity within the chicken gut microbiome revealed by metagenomics and culture.</title>
        <authorList>
            <person name="Gilroy R."/>
            <person name="Ravi A."/>
            <person name="Getino M."/>
            <person name="Pursley I."/>
            <person name="Horton D.L."/>
            <person name="Alikhan N.F."/>
            <person name="Baker D."/>
            <person name="Gharbi K."/>
            <person name="Hall N."/>
            <person name="Watson M."/>
            <person name="Adriaenssens E.M."/>
            <person name="Foster-Nyarko E."/>
            <person name="Jarju S."/>
            <person name="Secka A."/>
            <person name="Antonio M."/>
            <person name="Oren A."/>
            <person name="Chaudhuri R.R."/>
            <person name="La Ragione R."/>
            <person name="Hildebrand F."/>
            <person name="Pallen M.J."/>
        </authorList>
    </citation>
    <scope>NUCLEOTIDE SEQUENCE</scope>
    <source>
        <strain evidence="7">ChiBcolR8-3208</strain>
    </source>
</reference>
<dbReference type="GO" id="GO:0005886">
    <property type="term" value="C:plasma membrane"/>
    <property type="evidence" value="ECO:0007669"/>
    <property type="project" value="UniProtKB-SubCell"/>
</dbReference>
<dbReference type="PANTHER" id="PTHR37693:SF1">
    <property type="entry name" value="INTEGRAL MEMBRANE PROTEIN"/>
    <property type="match status" value="1"/>
</dbReference>
<reference evidence="7" key="2">
    <citation type="submission" date="2021-04" db="EMBL/GenBank/DDBJ databases">
        <authorList>
            <person name="Gilroy R."/>
        </authorList>
    </citation>
    <scope>NUCLEOTIDE SEQUENCE</scope>
    <source>
        <strain evidence="7">ChiBcolR8-3208</strain>
    </source>
</reference>
<keyword evidence="4 6" id="KW-1133">Transmembrane helix</keyword>
<dbReference type="EC" id="2.3.2.3" evidence="6"/>
<feature type="transmembrane region" description="Helical" evidence="6">
    <location>
        <begin position="20"/>
        <end position="39"/>
    </location>
</feature>
<dbReference type="NCBIfam" id="TIGR00374">
    <property type="entry name" value="flippase-like domain"/>
    <property type="match status" value="1"/>
</dbReference>
<evidence type="ECO:0000256" key="4">
    <source>
        <dbReference type="ARBA" id="ARBA00022989"/>
    </source>
</evidence>
<evidence type="ECO:0000256" key="6">
    <source>
        <dbReference type="RuleBase" id="RU363042"/>
    </source>
</evidence>
<comment type="similarity">
    <text evidence="6">Belongs to the LPG synthase family.</text>
</comment>
<gene>
    <name evidence="6" type="primary">mprF</name>
    <name evidence="7" type="ORF">H9942_09245</name>
</gene>
<keyword evidence="2" id="KW-1003">Cell membrane</keyword>
<keyword evidence="6" id="KW-0046">Antibiotic resistance</keyword>
<name>A0A9D2M0B2_9FIRM</name>
<comment type="function">
    <text evidence="6">Catalyzes the transfer of a lysyl group from L-lysyl-tRNA(Lys) to membrane-bound phosphatidylglycerol (PG), which produces lysylphosphatidylglycerol (LPG), a major component of the bacterial membrane with a positive net charge. LPG synthesis contributes to bacterial virulence as it is involved in the resistance mechanism against cationic antimicrobial peptides (CAMP) produces by the host's immune system (defensins, cathelicidins) and by the competing microorganisms.</text>
</comment>
<dbReference type="EMBL" id="DWXZ01000200">
    <property type="protein sequence ID" value="HJB38234.1"/>
    <property type="molecule type" value="Genomic_DNA"/>
</dbReference>
<sequence length="367" mass="41262">MENMEKKDAGLPAGKKKRKIPWSMLYILATVVAVLLFGLFNQQFGNVFHTISNLTPGFLSLGVLISLVYFLFEGEIFRLLLRSQGYRISVVEGLKNALLGLYYSYITPSSTGGQPMQSAYLLRDNKIPAGISTAVLIVKFMCFQCAFVLVSVVSFIGMYGNLAANNPTIIPFIVLGLVINGCSILFFASLFYKPVLHLICRLAKWLVRKIKFLRKRAGLMESIDRFEADFSSYTDDFKGKQKSLIAGVLLSIPQFILQMSVIYFIFRAFGYHNVGYLEIVAVQSLLQVSVSFMPMPGASGAQEIGFSSFFRNYFVNDDLYAAVMVWRFFTYYLVVIAGAILVVADQVWYRKKKLKEALFTSEPLDNA</sequence>
<feature type="transmembrane region" description="Helical" evidence="6">
    <location>
        <begin position="51"/>
        <end position="72"/>
    </location>
</feature>
<dbReference type="InterPro" id="IPR022791">
    <property type="entry name" value="L-PG_synthase/AglD"/>
</dbReference>
<keyword evidence="5 6" id="KW-0472">Membrane</keyword>
<evidence type="ECO:0000313" key="8">
    <source>
        <dbReference type="Proteomes" id="UP000824214"/>
    </source>
</evidence>
<dbReference type="PANTHER" id="PTHR37693">
    <property type="entry name" value="PHOSPHATIDYLGLYCEROL LYSYLTRANSFERASE"/>
    <property type="match status" value="1"/>
</dbReference>
<dbReference type="GO" id="GO:0006629">
    <property type="term" value="P:lipid metabolic process"/>
    <property type="evidence" value="ECO:0007669"/>
    <property type="project" value="UniProtKB-KW"/>
</dbReference>
<dbReference type="Pfam" id="PF03706">
    <property type="entry name" value="LPG_synthase_TM"/>
    <property type="match status" value="1"/>
</dbReference>
<evidence type="ECO:0000256" key="1">
    <source>
        <dbReference type="ARBA" id="ARBA00004651"/>
    </source>
</evidence>
<dbReference type="AlphaFoldDB" id="A0A9D2M0B2"/>
<feature type="transmembrane region" description="Helical" evidence="6">
    <location>
        <begin position="319"/>
        <end position="344"/>
    </location>
</feature>
<feature type="transmembrane region" description="Helical" evidence="6">
    <location>
        <begin position="133"/>
        <end position="157"/>
    </location>
</feature>
<accession>A0A9D2M0B2</accession>
<organism evidence="7 8">
    <name type="scientific">Candidatus Acutalibacter ornithocaccae</name>
    <dbReference type="NCBI Taxonomy" id="2838416"/>
    <lineage>
        <taxon>Bacteria</taxon>
        <taxon>Bacillati</taxon>
        <taxon>Bacillota</taxon>
        <taxon>Clostridia</taxon>
        <taxon>Eubacteriales</taxon>
        <taxon>Acutalibacteraceae</taxon>
        <taxon>Acutalibacter</taxon>
    </lineage>
</organism>
<dbReference type="GO" id="GO:0046677">
    <property type="term" value="P:response to antibiotic"/>
    <property type="evidence" value="ECO:0007669"/>
    <property type="project" value="UniProtKB-KW"/>
</dbReference>
<feature type="transmembrane region" description="Helical" evidence="6">
    <location>
        <begin position="244"/>
        <end position="266"/>
    </location>
</feature>
<evidence type="ECO:0000256" key="3">
    <source>
        <dbReference type="ARBA" id="ARBA00022692"/>
    </source>
</evidence>